<evidence type="ECO:0000313" key="2">
    <source>
        <dbReference type="EMBL" id="ACL73430.1"/>
    </source>
</evidence>
<dbReference type="eggNOG" id="COG2227">
    <property type="taxonomic scope" value="Bacteria"/>
</dbReference>
<dbReference type="Pfam" id="PF08241">
    <property type="entry name" value="Methyltransf_11"/>
    <property type="match status" value="1"/>
</dbReference>
<feature type="domain" description="Methyltransferase type 11" evidence="1">
    <location>
        <begin position="137"/>
        <end position="191"/>
    </location>
</feature>
<gene>
    <name evidence="2" type="ordered locus">Tgr7_2351</name>
</gene>
<dbReference type="CDD" id="cd02440">
    <property type="entry name" value="AdoMet_MTases"/>
    <property type="match status" value="1"/>
</dbReference>
<dbReference type="STRING" id="396588.Tgr7_2351"/>
<dbReference type="HOGENOM" id="CLU_1030305_0_0_6"/>
<proteinExistence type="predicted"/>
<dbReference type="KEGG" id="tgr:Tgr7_2351"/>
<name>B8GV84_THISH</name>
<dbReference type="GO" id="GO:0032259">
    <property type="term" value="P:methylation"/>
    <property type="evidence" value="ECO:0007669"/>
    <property type="project" value="UniProtKB-KW"/>
</dbReference>
<reference evidence="2 3" key="1">
    <citation type="journal article" date="2011" name="Stand. Genomic Sci.">
        <title>Complete genome sequence of 'Thioalkalivibrio sulfidophilus' HL-EbGr7.</title>
        <authorList>
            <person name="Muyzer G."/>
            <person name="Sorokin D.Y."/>
            <person name="Mavromatis K."/>
            <person name="Lapidus A."/>
            <person name="Clum A."/>
            <person name="Ivanova N."/>
            <person name="Pati A."/>
            <person name="d'Haeseleer P."/>
            <person name="Woyke T."/>
            <person name="Kyrpides N.C."/>
        </authorList>
    </citation>
    <scope>NUCLEOTIDE SEQUENCE [LARGE SCALE GENOMIC DNA]</scope>
    <source>
        <strain evidence="2 3">HL-EbGR7</strain>
    </source>
</reference>
<protein>
    <submittedName>
        <fullName evidence="2">Methyltransferase type 11</fullName>
    </submittedName>
</protein>
<keyword evidence="2" id="KW-0489">Methyltransferase</keyword>
<dbReference type="Proteomes" id="UP000002383">
    <property type="component" value="Chromosome"/>
</dbReference>
<dbReference type="RefSeq" id="WP_012638905.1">
    <property type="nucleotide sequence ID" value="NC_011901.1"/>
</dbReference>
<keyword evidence="3" id="KW-1185">Reference proteome</keyword>
<dbReference type="InterPro" id="IPR029063">
    <property type="entry name" value="SAM-dependent_MTases_sf"/>
</dbReference>
<accession>B8GV84</accession>
<keyword evidence="2" id="KW-0808">Transferase</keyword>
<evidence type="ECO:0000259" key="1">
    <source>
        <dbReference type="Pfam" id="PF08241"/>
    </source>
</evidence>
<dbReference type="SUPFAM" id="SSF53335">
    <property type="entry name" value="S-adenosyl-L-methionine-dependent methyltransferases"/>
    <property type="match status" value="1"/>
</dbReference>
<organism evidence="2 3">
    <name type="scientific">Thioalkalivibrio sulfidiphilus (strain HL-EbGR7)</name>
    <dbReference type="NCBI Taxonomy" id="396588"/>
    <lineage>
        <taxon>Bacteria</taxon>
        <taxon>Pseudomonadati</taxon>
        <taxon>Pseudomonadota</taxon>
        <taxon>Gammaproteobacteria</taxon>
        <taxon>Chromatiales</taxon>
        <taxon>Ectothiorhodospiraceae</taxon>
        <taxon>Thioalkalivibrio</taxon>
    </lineage>
</organism>
<dbReference type="AlphaFoldDB" id="B8GV84"/>
<dbReference type="Gene3D" id="3.40.50.150">
    <property type="entry name" value="Vaccinia Virus protein VP39"/>
    <property type="match status" value="1"/>
</dbReference>
<dbReference type="InterPro" id="IPR013216">
    <property type="entry name" value="Methyltransf_11"/>
</dbReference>
<evidence type="ECO:0000313" key="3">
    <source>
        <dbReference type="Proteomes" id="UP000002383"/>
    </source>
</evidence>
<dbReference type="GO" id="GO:0008757">
    <property type="term" value="F:S-adenosylmethionine-dependent methyltransferase activity"/>
    <property type="evidence" value="ECO:0007669"/>
    <property type="project" value="InterPro"/>
</dbReference>
<sequence length="270" mass="30342">MDTEASTQPSTLSRSRSSIREALLNTQWGFDAYMRLRWGGTRRDWPSTGRINRALMSQEEVSQSVAEANSLKLPPCEDAPKTWDTLAALRAVLEATTTDAVVLDAGAETYSRFLPWLYLYGYRNLHGINLVFDKPFRQGSIQFENGDITRTRFPDGHFDAIACLSVVEHGVDLEAYFREMSRILKPGGVLITSTDYFETPTDTQGLTAYGAPIHVFDRDEILQGVEIAKGYGLGLTSDLDLRCQDKVVRWHPYEHQYTFISIGMKKTGSA</sequence>
<dbReference type="EMBL" id="CP001339">
    <property type="protein sequence ID" value="ACL73430.1"/>
    <property type="molecule type" value="Genomic_DNA"/>
</dbReference>